<evidence type="ECO:0000256" key="18">
    <source>
        <dbReference type="ARBA" id="ARBA00022968"/>
    </source>
</evidence>
<name>A0A481XUK2_9MONO</name>
<dbReference type="Gene3D" id="2.120.10.10">
    <property type="match status" value="1"/>
</dbReference>
<dbReference type="EMBL" id="MK167231">
    <property type="protein sequence ID" value="QBK47353.1"/>
    <property type="molecule type" value="Viral_cRNA"/>
</dbReference>
<evidence type="ECO:0000256" key="23">
    <source>
        <dbReference type="ARBA" id="ARBA00066270"/>
    </source>
</evidence>
<reference evidence="28" key="2">
    <citation type="journal article" date="2019" name="J. Virol.">
        <title>Antarctic penguins as reservoirs of diversity for avian avulaviruses.</title>
        <authorList>
            <person name="Wille M."/>
        </authorList>
    </citation>
    <scope>NUCLEOTIDE SEQUENCE</scope>
    <source>
        <strain evidence="28">AAvV-19/Adelie penguin/Antarctica/167/2013</strain>
        <strain evidence="27">AAvV-19/Adelie penguin/Antarctica/96/2013</strain>
    </source>
</reference>
<keyword evidence="21" id="KW-0325">Glycoprotein</keyword>
<dbReference type="PIRSF" id="PIRSF001072">
    <property type="entry name" value="Hemagglut-neuramid_paramyxoV"/>
    <property type="match status" value="1"/>
</dbReference>
<evidence type="ECO:0000256" key="12">
    <source>
        <dbReference type="ARBA" id="ARBA00022692"/>
    </source>
</evidence>
<evidence type="ECO:0000256" key="26">
    <source>
        <dbReference type="SAM" id="Phobius"/>
    </source>
</evidence>
<feature type="disulfide bond" evidence="24">
    <location>
        <begin position="187"/>
        <end position="248"/>
    </location>
</feature>
<dbReference type="GO" id="GO:0004308">
    <property type="term" value="F:exo-alpha-sialidase activity"/>
    <property type="evidence" value="ECO:0007669"/>
    <property type="project" value="UniProtKB-EC"/>
</dbReference>
<feature type="disulfide bond" evidence="24">
    <location>
        <begin position="456"/>
        <end position="466"/>
    </location>
</feature>
<dbReference type="EC" id="3.2.1.18" evidence="7"/>
<keyword evidence="20 26" id="KW-0472">Membrane</keyword>
<evidence type="ECO:0000256" key="25">
    <source>
        <dbReference type="RuleBase" id="RU004216"/>
    </source>
</evidence>
<evidence type="ECO:0000256" key="24">
    <source>
        <dbReference type="PIRSR" id="PIRSR001072-2"/>
    </source>
</evidence>
<evidence type="ECO:0000256" key="1">
    <source>
        <dbReference type="ARBA" id="ARBA00000427"/>
    </source>
</evidence>
<dbReference type="GO" id="GO:0046789">
    <property type="term" value="F:host cell surface receptor binding"/>
    <property type="evidence" value="ECO:0007669"/>
    <property type="project" value="InterPro"/>
</dbReference>
<dbReference type="CDD" id="cd15469">
    <property type="entry name" value="HN"/>
    <property type="match status" value="1"/>
</dbReference>
<evidence type="ECO:0000256" key="6">
    <source>
        <dbReference type="ARBA" id="ARBA00007701"/>
    </source>
</evidence>
<evidence type="ECO:0000256" key="4">
    <source>
        <dbReference type="ARBA" id="ARBA00004208"/>
    </source>
</evidence>
<evidence type="ECO:0000256" key="14">
    <source>
        <dbReference type="ARBA" id="ARBA00022804"/>
    </source>
</evidence>
<evidence type="ECO:0000256" key="11">
    <source>
        <dbReference type="ARBA" id="ARBA00022581"/>
    </source>
</evidence>
<evidence type="ECO:0000256" key="10">
    <source>
        <dbReference type="ARBA" id="ARBA00022546"/>
    </source>
</evidence>
<comment type="catalytic activity">
    <reaction evidence="1">
        <text>Hydrolysis of alpha-(2-&gt;3)-, alpha-(2-&gt;6)-, alpha-(2-&gt;8)- glycosidic linkages of terminal sialic acid residues in oligosaccharides, glycoproteins, glycolipids, colominic acid and synthetic substrates.</text>
        <dbReference type="EC" id="3.2.1.18"/>
    </reaction>
</comment>
<organism evidence="28">
    <name type="scientific">Avulavirus sp</name>
    <dbReference type="NCBI Taxonomy" id="2493083"/>
    <lineage>
        <taxon>Viruses</taxon>
        <taxon>Riboviria</taxon>
        <taxon>Orthornavirae</taxon>
        <taxon>Negarnaviricota</taxon>
        <taxon>Haploviricotina</taxon>
        <taxon>Monjiviricetes</taxon>
        <taxon>Mononegavirales</taxon>
        <taxon>Paramyxoviridae</taxon>
        <taxon>Avulavirinae</taxon>
    </lineage>
</organism>
<evidence type="ECO:0000313" key="27">
    <source>
        <dbReference type="EMBL" id="QBK47353.1"/>
    </source>
</evidence>
<evidence type="ECO:0000256" key="13">
    <source>
        <dbReference type="ARBA" id="ARBA00022801"/>
    </source>
</evidence>
<protein>
    <recommendedName>
        <fullName evidence="8">Hemagglutinin-neuraminidase</fullName>
        <ecNumber evidence="7">3.2.1.18</ecNumber>
    </recommendedName>
</protein>
<evidence type="ECO:0000256" key="15">
    <source>
        <dbReference type="ARBA" id="ARBA00022844"/>
    </source>
</evidence>
<dbReference type="EMBL" id="MK167232">
    <property type="protein sequence ID" value="QBK47359.1"/>
    <property type="molecule type" value="Viral_cRNA"/>
</dbReference>
<accession>A0A481XUK2</accession>
<keyword evidence="16" id="KW-1043">Host membrane</keyword>
<keyword evidence="19 26" id="KW-1133">Transmembrane helix</keyword>
<keyword evidence="10 25" id="KW-0348">Hemagglutinin</keyword>
<evidence type="ECO:0000256" key="19">
    <source>
        <dbReference type="ARBA" id="ARBA00022989"/>
    </source>
</evidence>
<feature type="disulfide bond" evidence="24">
    <location>
        <begin position="173"/>
        <end position="197"/>
    </location>
</feature>
<dbReference type="Pfam" id="PF00423">
    <property type="entry name" value="HN"/>
    <property type="match status" value="1"/>
</dbReference>
<keyword evidence="24" id="KW-1015">Disulfide bond</keyword>
<keyword evidence="11" id="KW-0945">Host-virus interaction</keyword>
<evidence type="ECO:0000256" key="21">
    <source>
        <dbReference type="ARBA" id="ARBA00023180"/>
    </source>
</evidence>
<comment type="subunit">
    <text evidence="23">Homotetramer; composed of disulfide-linked homodimers. Interacts with F protein trimer. Interacts with host CG-1B; this interaction inhibits viral adsorption and replication rather than internalization.</text>
</comment>
<feature type="transmembrane region" description="Helical" evidence="26">
    <location>
        <begin position="25"/>
        <end position="46"/>
    </location>
</feature>
<evidence type="ECO:0000256" key="17">
    <source>
        <dbReference type="ARBA" id="ARBA00022879"/>
    </source>
</evidence>
<keyword evidence="15" id="KW-0946">Virion</keyword>
<dbReference type="SUPFAM" id="SSF50939">
    <property type="entry name" value="Sialidases"/>
    <property type="match status" value="1"/>
</dbReference>
<keyword evidence="22" id="KW-1160">Virus entry into host cell</keyword>
<evidence type="ECO:0000256" key="20">
    <source>
        <dbReference type="ARBA" id="ARBA00023136"/>
    </source>
</evidence>
<dbReference type="GO" id="GO:0055036">
    <property type="term" value="C:virion membrane"/>
    <property type="evidence" value="ECO:0007669"/>
    <property type="project" value="UniProtKB-SubCell"/>
</dbReference>
<evidence type="ECO:0000256" key="8">
    <source>
        <dbReference type="ARBA" id="ARBA00020643"/>
    </source>
</evidence>
<dbReference type="GO" id="GO:0046718">
    <property type="term" value="P:symbiont entry into host cell"/>
    <property type="evidence" value="ECO:0007669"/>
    <property type="project" value="UniProtKB-KW"/>
</dbReference>
<dbReference type="InterPro" id="IPR036278">
    <property type="entry name" value="Sialidase_sf"/>
</dbReference>
<dbReference type="InterPro" id="IPR016285">
    <property type="entry name" value="Hemagglutn-neuramid"/>
</dbReference>
<keyword evidence="14" id="KW-1161">Viral attachment to host cell</keyword>
<proteinExistence type="inferred from homology"/>
<evidence type="ECO:0000256" key="3">
    <source>
        <dbReference type="ARBA" id="ARBA00003736"/>
    </source>
</evidence>
<reference evidence="28" key="1">
    <citation type="submission" date="2018-11" db="EMBL/GenBank/DDBJ databases">
        <authorList>
            <person name="Michelle M."/>
            <person name="Aban M."/>
            <person name="Wang J."/>
            <person name="Moore N."/>
            <person name="Shan S.S."/>
            <person name="Marshall J."/>
            <person name="Acuna D.G."/>
            <person name="Vijaykrishna D."/>
            <person name="Butler J."/>
            <person name="Wang J."/>
            <person name="Hall R.J."/>
            <person name="Williams D.T."/>
            <person name="Hurt A.C."/>
        </authorList>
    </citation>
    <scope>NUCLEOTIDE SEQUENCE</scope>
    <source>
        <strain evidence="28">AAvV-19/Adelie penguin/Antarctica/167/2013</strain>
        <strain evidence="27">AAvV-19/Adelie penguin/Antarctica/96/2013</strain>
    </source>
</reference>
<comment type="subcellular location">
    <subcellularLocation>
        <location evidence="5">Host cell membrane</location>
        <topology evidence="5">Single-pass type II membrane protein</topology>
    </subcellularLocation>
    <subcellularLocation>
        <location evidence="4">Virion membrane</location>
        <topology evidence="4">Single-pass type II membrane protein</topology>
    </subcellularLocation>
</comment>
<dbReference type="InterPro" id="IPR000665">
    <property type="entry name" value="Hemagglutn/HN"/>
</dbReference>
<keyword evidence="18" id="KW-0735">Signal-anchor</keyword>
<keyword evidence="17 25" id="KW-0261">Viral envelope protein</keyword>
<comment type="function">
    <text evidence="2">Neuraminidase activity ensures the efficient spread of the virus by dissociating the mature virions from the neuraminic acid containing glycoproteins.</text>
</comment>
<keyword evidence="9" id="KW-1032">Host cell membrane</keyword>
<evidence type="ECO:0000256" key="5">
    <source>
        <dbReference type="ARBA" id="ARBA00004336"/>
    </source>
</evidence>
<dbReference type="GO" id="GO:0019062">
    <property type="term" value="P:virion attachment to host cell"/>
    <property type="evidence" value="ECO:0007669"/>
    <property type="project" value="UniProtKB-KW"/>
</dbReference>
<dbReference type="GO" id="GO:0019031">
    <property type="term" value="C:viral envelope"/>
    <property type="evidence" value="ECO:0007669"/>
    <property type="project" value="UniProtKB-KW"/>
</dbReference>
<evidence type="ECO:0000256" key="7">
    <source>
        <dbReference type="ARBA" id="ARBA00012733"/>
    </source>
</evidence>
<evidence type="ECO:0000256" key="16">
    <source>
        <dbReference type="ARBA" id="ARBA00022870"/>
    </source>
</evidence>
<feature type="disulfide bond" evidence="24">
    <location>
        <begin position="532"/>
        <end position="543"/>
    </location>
</feature>
<dbReference type="GO" id="GO:0020002">
    <property type="term" value="C:host cell plasma membrane"/>
    <property type="evidence" value="ECO:0007669"/>
    <property type="project" value="UniProtKB-SubCell"/>
</dbReference>
<comment type="function">
    <text evidence="3">Mediates the viral entry into the host cell together with fusion/F protein. Attaches the virus to sialic acid-containing cell receptors and thereby initiates infection. Binding of HN protein to the receptor induces a conformational change that allows the F protein to trigger virion/cell membranes fusion.</text>
</comment>
<keyword evidence="12 26" id="KW-0812">Transmembrane</keyword>
<comment type="similarity">
    <text evidence="6 25">Belongs to the paramyxoviruses hemagglutinin-neuraminidase family.</text>
</comment>
<evidence type="ECO:0000256" key="2">
    <source>
        <dbReference type="ARBA" id="ARBA00003028"/>
    </source>
</evidence>
<sequence length="587" mass="64860">MLSQSTDQLYRQDPGPPGRRTWRMIFRLTCLAMLVTILSLNAVLVVRTSGGYDFSTLETGLVGIGSTITSQDKTLKGIDEGVGKIYKQTVLDTPLALNSFETNVMQGLSSISYQIHIAQNGSNCDTPIHDTAFSGGINTQLYVGQGLTNTDFSLSKFLEHVNFIPAPTTGRGCTRIPSFHIGPTHWCYTHNVILNGCADHSTSHQYLAMGTIRLSQSRHVYFSTIRSVNLEDGVNRKSCSIVATKFGCDMLCSVVSERESADYNSPDPTPMVHGRLDFGGVYKEEYLPVNQLFQDWAANYPGVGSGEIYNGRIYFPVYGGVKQDSPTYRRNQDRYAIYSRYNNTCPDPLETQVRNAKASYTPAIFGRRMVQQAVISLDLDLPLGKNALLSVADNNITLMGAESRILNIKGKLYLYQRGTSWYPVCTMYPLAITNGTVKFSTPHTFDTFTRPGVNPCSAASRCPNSCVTGVYTDGFPLVFDNSGNVLAVYGMYLSDKTQRLGPKAGIFFRHSMTNVTNVSTPPHKAAYTTSTCFQDVNSRRTYCISIAEIGNSIFGEFRIVPLLVEVNFNKRSDKASSFTLNTTLPMD</sequence>
<feature type="disulfide bond" evidence="24">
    <location>
        <begin position="239"/>
        <end position="252"/>
    </location>
</feature>
<evidence type="ECO:0000256" key="22">
    <source>
        <dbReference type="ARBA" id="ARBA00023296"/>
    </source>
</evidence>
<keyword evidence="13" id="KW-0378">Hydrolase</keyword>
<evidence type="ECO:0000256" key="9">
    <source>
        <dbReference type="ARBA" id="ARBA00022511"/>
    </source>
</evidence>
<evidence type="ECO:0000313" key="28">
    <source>
        <dbReference type="EMBL" id="QBK47359.1"/>
    </source>
</evidence>